<accession>A0A3B5Y3I1</accession>
<dbReference type="PANTHER" id="PTHR36308:SF1">
    <property type="entry name" value="DENTIN SIALOPHOSPHOPROTEIN-RELATED"/>
    <property type="match status" value="1"/>
</dbReference>
<name>A0A3B5Y3I1_WHEAT</name>
<dbReference type="Gramene" id="TraesCS1A02G313700.1">
    <property type="protein sequence ID" value="TraesCS1A02G313700.1"/>
    <property type="gene ID" value="TraesCS1A02G313700"/>
</dbReference>
<keyword evidence="4" id="KW-1185">Reference proteome</keyword>
<feature type="domain" description="DUF7815" evidence="2">
    <location>
        <begin position="44"/>
        <end position="71"/>
    </location>
</feature>
<feature type="region of interest" description="Disordered" evidence="1">
    <location>
        <begin position="732"/>
        <end position="752"/>
    </location>
</feature>
<proteinExistence type="predicted"/>
<dbReference type="EnsemblPlants" id="TraesCS1A02G313700.1">
    <property type="protein sequence ID" value="TraesCS1A02G313700.1"/>
    <property type="gene ID" value="TraesCS1A02G313700"/>
</dbReference>
<evidence type="ECO:0000256" key="1">
    <source>
        <dbReference type="SAM" id="MobiDB-lite"/>
    </source>
</evidence>
<dbReference type="AlphaFoldDB" id="A0A3B5Y3I1"/>
<dbReference type="InterPro" id="IPR056717">
    <property type="entry name" value="DUF7815"/>
</dbReference>
<dbReference type="Proteomes" id="UP000019116">
    <property type="component" value="Chromosome 1A"/>
</dbReference>
<sequence length="909" mass="97629">MEIPTATIHRLLSSIREGTTAAPPAPPFPSVADAVAAFDPDASPELLCGRCGAAGGLLRGAQSAVCVYCGSPRRGEGDDIAFRGSAAYQWLLGSLRLDGSALVEFDGDSTDSNKSKETPKSGLVLSDLLDLKLTFPPENREISGSSTSNKQPSVACTLNLPGVNLDSFSIERKKEIAATAAALPPTHTIVQEKHSRSHESSSSEMHITSKGFDSFGTKTGSQSTNQMEATTAFANWDAHFQSTGSESVVGDSKQLDLFKSASVAEPSNFPVSGTAIRPVLAAGNQTNIESEDLASALNVDNLSVQKAVPANAETNVRMVAGNNVAEFTGSSLNKNSVESSGLSGRSDIGVSTDEAFDDWQEFTEGGNQGTLSDVGEHTERPFVSDSSQIKGTDPLPIRSTESSNNVADSDDWQAFAQSSAQGDSVNLVEGSSSGQGDGLGNPVAELEHSLEAHAVDLWPVGNVKEHNSTEIVEQTDDSFDDWQDFTTPGQAQVASFNEAEKLTEVSHVSHREIDVDSWFTENTRESSNTGLVNRNNIMLDDWQGFAGSDQTQQSSYNAGGELMDISFEQLDGTGPVQLPANVSSNKTTNIVSTNMEDNTFDIWQDVAAPRHQQENISNLGREMTGASSVPAKEIDSMDLWLTSNIKESNSCSKDVSGIHDSPDTWQDFASFGQAQGNMKIPVEGQFVKDPSGTEPVDLWSSSHTEQFKNLEQINANNDPFDEWQDFKNSPELETSLQGRPGAPLSGKPSVLTADMTGMEFGSFAQSAPSQRQIHNKQDNSNEANAAPPGEHERMGVMQQMGDVDALPATSHDSNSRPKSEAGNANVEKLMSQMHDLSFMLKDELSVPAKPADRSEYPKIVSVLWRCQRCGQDKGDVKKARRRRKVVAGVFEFKCVLGGREPCKSGPWAV</sequence>
<dbReference type="Gramene" id="TraesCS1A03G0779100.1">
    <property type="protein sequence ID" value="TraesCS1A03G0779100.1.CDS"/>
    <property type="gene ID" value="TraesCS1A03G0779100"/>
</dbReference>
<protein>
    <recommendedName>
        <fullName evidence="2">DUF7815 domain-containing protein</fullName>
    </recommendedName>
</protein>
<dbReference type="Pfam" id="PF25122">
    <property type="entry name" value="DUF7815"/>
    <property type="match status" value="1"/>
</dbReference>
<dbReference type="STRING" id="4565.A0A3B5Y3I1"/>
<feature type="region of interest" description="Disordered" evidence="1">
    <location>
        <begin position="764"/>
        <end position="789"/>
    </location>
</feature>
<feature type="compositionally biased region" description="Polar residues" evidence="1">
    <location>
        <begin position="764"/>
        <end position="783"/>
    </location>
</feature>
<feature type="region of interest" description="Disordered" evidence="1">
    <location>
        <begin position="362"/>
        <end position="439"/>
    </location>
</feature>
<reference evidence="3" key="2">
    <citation type="submission" date="2018-10" db="UniProtKB">
        <authorList>
            <consortium name="EnsemblPlants"/>
        </authorList>
    </citation>
    <scope>IDENTIFICATION</scope>
</reference>
<feature type="compositionally biased region" description="Polar residues" evidence="1">
    <location>
        <begin position="415"/>
        <end position="432"/>
    </location>
</feature>
<evidence type="ECO:0000313" key="4">
    <source>
        <dbReference type="Proteomes" id="UP000019116"/>
    </source>
</evidence>
<reference evidence="3" key="1">
    <citation type="submission" date="2018-08" db="EMBL/GenBank/DDBJ databases">
        <authorList>
            <person name="Rossello M."/>
        </authorList>
    </citation>
    <scope>NUCLEOTIDE SEQUENCE [LARGE SCALE GENOMIC DNA]</scope>
    <source>
        <strain evidence="3">cv. Chinese Spring</strain>
    </source>
</reference>
<dbReference type="PANTHER" id="PTHR36308">
    <property type="entry name" value="DENTIN SIALOPHOSPHOPROTEIN-RELATED"/>
    <property type="match status" value="1"/>
</dbReference>
<organism evidence="3">
    <name type="scientific">Triticum aestivum</name>
    <name type="common">Wheat</name>
    <dbReference type="NCBI Taxonomy" id="4565"/>
    <lineage>
        <taxon>Eukaryota</taxon>
        <taxon>Viridiplantae</taxon>
        <taxon>Streptophyta</taxon>
        <taxon>Embryophyta</taxon>
        <taxon>Tracheophyta</taxon>
        <taxon>Spermatophyta</taxon>
        <taxon>Magnoliopsida</taxon>
        <taxon>Liliopsida</taxon>
        <taxon>Poales</taxon>
        <taxon>Poaceae</taxon>
        <taxon>BOP clade</taxon>
        <taxon>Pooideae</taxon>
        <taxon>Triticodae</taxon>
        <taxon>Triticeae</taxon>
        <taxon>Triticinae</taxon>
        <taxon>Triticum</taxon>
    </lineage>
</organism>
<evidence type="ECO:0000259" key="2">
    <source>
        <dbReference type="Pfam" id="PF25122"/>
    </source>
</evidence>
<evidence type="ECO:0000313" key="3">
    <source>
        <dbReference type="EnsemblPlants" id="TraesCS1A02G313700.1"/>
    </source>
</evidence>